<dbReference type="InterPro" id="IPR010921">
    <property type="entry name" value="Trp_repressor/repl_initiator"/>
</dbReference>
<evidence type="ECO:0000313" key="2">
    <source>
        <dbReference type="Proteomes" id="UP000588083"/>
    </source>
</evidence>
<protein>
    <recommendedName>
        <fullName evidence="3">Transposase</fullName>
    </recommendedName>
</protein>
<gene>
    <name evidence="1" type="ORF">HKBW3S34_02433</name>
</gene>
<dbReference type="AlphaFoldDB" id="A0A6V8PGS0"/>
<sequence>MENNGKGSRKHLSSEKKFEIVKEVIMGKIPVSEVCKRHEDSITSGVSYFSMAL</sequence>
<dbReference type="GO" id="GO:0043565">
    <property type="term" value="F:sequence-specific DNA binding"/>
    <property type="evidence" value="ECO:0007669"/>
    <property type="project" value="InterPro"/>
</dbReference>
<keyword evidence="2" id="KW-1185">Reference proteome</keyword>
<evidence type="ECO:0000313" key="1">
    <source>
        <dbReference type="EMBL" id="GFP31513.1"/>
    </source>
</evidence>
<dbReference type="EMBL" id="BLRZ01000377">
    <property type="protein sequence ID" value="GFP31513.1"/>
    <property type="molecule type" value="Genomic_DNA"/>
</dbReference>
<comment type="caution">
    <text evidence="1">The sequence shown here is derived from an EMBL/GenBank/DDBJ whole genome shotgun (WGS) entry which is preliminary data.</text>
</comment>
<proteinExistence type="predicted"/>
<evidence type="ECO:0008006" key="3">
    <source>
        <dbReference type="Google" id="ProtNLM"/>
    </source>
</evidence>
<dbReference type="SUPFAM" id="SSF48295">
    <property type="entry name" value="TrpR-like"/>
    <property type="match status" value="1"/>
</dbReference>
<organism evidence="1 2">
    <name type="scientific">Candidatus Hakubella thermalkaliphila</name>
    <dbReference type="NCBI Taxonomy" id="2754717"/>
    <lineage>
        <taxon>Bacteria</taxon>
        <taxon>Bacillati</taxon>
        <taxon>Actinomycetota</taxon>
        <taxon>Actinomycetota incertae sedis</taxon>
        <taxon>Candidatus Hakubellales</taxon>
        <taxon>Candidatus Hakubellaceae</taxon>
        <taxon>Candidatus Hakubella</taxon>
    </lineage>
</organism>
<accession>A0A6V8PGS0</accession>
<dbReference type="RefSeq" id="WP_176238341.1">
    <property type="nucleotide sequence ID" value="NZ_BLRZ01000377.1"/>
</dbReference>
<reference evidence="1 2" key="1">
    <citation type="journal article" date="2020" name="Front. Microbiol.">
        <title>Single-cell genomics of novel Actinobacteria with the Wood-Ljungdahl pathway discovered in a serpentinizing system.</title>
        <authorList>
            <person name="Merino N."/>
            <person name="Kawai M."/>
            <person name="Boyd E.S."/>
            <person name="Colman D.R."/>
            <person name="McGlynn S.E."/>
            <person name="Nealson K.H."/>
            <person name="Kurokawa K."/>
            <person name="Hongoh Y."/>
        </authorList>
    </citation>
    <scope>NUCLEOTIDE SEQUENCE [LARGE SCALE GENOMIC DNA]</scope>
    <source>
        <strain evidence="1 2">S34</strain>
    </source>
</reference>
<dbReference type="Proteomes" id="UP000588083">
    <property type="component" value="Unassembled WGS sequence"/>
</dbReference>
<name>A0A6V8PGS0_9ACTN</name>